<name>A0A0T5PF25_9RHOB</name>
<dbReference type="EMBL" id="CP031598">
    <property type="protein sequence ID" value="QEW28811.1"/>
    <property type="molecule type" value="Genomic_DNA"/>
</dbReference>
<dbReference type="EMBL" id="LAXI01000001">
    <property type="protein sequence ID" value="KRS19824.1"/>
    <property type="molecule type" value="Genomic_DNA"/>
</dbReference>
<organism evidence="2 4">
    <name type="scientific">Roseovarius indicus</name>
    <dbReference type="NCBI Taxonomy" id="540747"/>
    <lineage>
        <taxon>Bacteria</taxon>
        <taxon>Pseudomonadati</taxon>
        <taxon>Pseudomonadota</taxon>
        <taxon>Alphaproteobacteria</taxon>
        <taxon>Rhodobacterales</taxon>
        <taxon>Roseobacteraceae</taxon>
        <taxon>Roseovarius</taxon>
    </lineage>
</organism>
<feature type="signal peptide" evidence="1">
    <location>
        <begin position="1"/>
        <end position="23"/>
    </location>
</feature>
<dbReference type="OrthoDB" id="7059801at2"/>
<dbReference type="Proteomes" id="UP000051401">
    <property type="component" value="Unassembled WGS sequence"/>
</dbReference>
<dbReference type="Proteomes" id="UP000325785">
    <property type="component" value="Chromosome"/>
</dbReference>
<reference evidence="3 5" key="2">
    <citation type="submission" date="2018-08" db="EMBL/GenBank/DDBJ databases">
        <title>Genetic Globetrotter - A new plasmid hitch-hiking vast phylogenetic and geographic distances.</title>
        <authorList>
            <person name="Vollmers J."/>
            <person name="Petersen J."/>
        </authorList>
    </citation>
    <scope>NUCLEOTIDE SEQUENCE [LARGE SCALE GENOMIC DNA]</scope>
    <source>
        <strain evidence="3 5">DSM 26383</strain>
    </source>
</reference>
<reference evidence="2 4" key="1">
    <citation type="submission" date="2015-04" db="EMBL/GenBank/DDBJ databases">
        <title>The draft genome sequence of Roseovarius indicus B108T.</title>
        <authorList>
            <person name="Li G."/>
            <person name="Lai Q."/>
            <person name="Shao Z."/>
            <person name="Yan P."/>
        </authorList>
    </citation>
    <scope>NUCLEOTIDE SEQUENCE [LARGE SCALE GENOMIC DNA]</scope>
    <source>
        <strain evidence="2 4">B108</strain>
    </source>
</reference>
<feature type="chain" id="PRO_5010437612" evidence="1">
    <location>
        <begin position="24"/>
        <end position="253"/>
    </location>
</feature>
<evidence type="ECO:0000313" key="5">
    <source>
        <dbReference type="Proteomes" id="UP000325785"/>
    </source>
</evidence>
<sequence length="253" mass="27118">MTRFMQVWILALALAMTAATAMAETVIGKNVDSRVILAFNVKEEGASAMLPEGWRAVTLPKGPMAGANMLVAFIDRHLALDPEGKPLVPHASRSLALVAFGVSPEVEGPRMFVTRVYETPPVADSYGNGAAAAISRETALSGPADGARVQRDMWVVAPETGGEIRLELSYAAGRPHWGHDEARPYSAAKPEFHRIYRYDQLADLAMSTALGKALDGEISFSSSVPGLDSVFDGREVLTAVLVVPVYVREVSLP</sequence>
<dbReference type="RefSeq" id="WP_057813114.1">
    <property type="nucleotide sequence ID" value="NZ_CP031598.1"/>
</dbReference>
<evidence type="ECO:0000313" key="3">
    <source>
        <dbReference type="EMBL" id="QEW28811.1"/>
    </source>
</evidence>
<evidence type="ECO:0000313" key="2">
    <source>
        <dbReference type="EMBL" id="KRS19824.1"/>
    </source>
</evidence>
<dbReference type="STRING" id="540747.SAMN04488031_102851"/>
<keyword evidence="1" id="KW-0732">Signal</keyword>
<dbReference type="PATRIC" id="fig|540747.5.peg.630"/>
<protein>
    <submittedName>
        <fullName evidence="2">Uncharacterized protein</fullName>
    </submittedName>
</protein>
<evidence type="ECO:0000256" key="1">
    <source>
        <dbReference type="SAM" id="SignalP"/>
    </source>
</evidence>
<dbReference type="AlphaFoldDB" id="A0A0T5PF25"/>
<evidence type="ECO:0000313" key="4">
    <source>
        <dbReference type="Proteomes" id="UP000051401"/>
    </source>
</evidence>
<dbReference type="KEGG" id="rid:RIdsm_04651"/>
<keyword evidence="4" id="KW-1185">Reference proteome</keyword>
<accession>A0A0T5PF25</accession>
<proteinExistence type="predicted"/>
<gene>
    <name evidence="3" type="ORF">RIdsm_04651</name>
    <name evidence="2" type="ORF">XM52_03075</name>
</gene>